<keyword evidence="2" id="KW-0472">Membrane</keyword>
<accession>A0AAN9R1V2</accession>
<protein>
    <submittedName>
        <fullName evidence="3">Uncharacterized protein</fullName>
    </submittedName>
</protein>
<feature type="region of interest" description="Disordered" evidence="1">
    <location>
        <begin position="1"/>
        <end position="29"/>
    </location>
</feature>
<feature type="transmembrane region" description="Helical" evidence="2">
    <location>
        <begin position="46"/>
        <end position="67"/>
    </location>
</feature>
<evidence type="ECO:0000313" key="4">
    <source>
        <dbReference type="Proteomes" id="UP001374584"/>
    </source>
</evidence>
<sequence length="91" mass="10116">MQTKAVSSSDTNETDRNIKRVRNSGTWGMSNVHLDPSTPGLGFGSIHVDLLSFFWSALQFAAICIYIRRGCLETGSLHMTKGTRGKTRRQL</sequence>
<keyword evidence="2" id="KW-0812">Transmembrane</keyword>
<dbReference type="Proteomes" id="UP001374584">
    <property type="component" value="Unassembled WGS sequence"/>
</dbReference>
<proteinExistence type="predicted"/>
<evidence type="ECO:0000256" key="1">
    <source>
        <dbReference type="SAM" id="MobiDB-lite"/>
    </source>
</evidence>
<reference evidence="3 4" key="1">
    <citation type="submission" date="2024-01" db="EMBL/GenBank/DDBJ databases">
        <title>The genomes of 5 underutilized Papilionoideae crops provide insights into root nodulation and disease resistanc.</title>
        <authorList>
            <person name="Jiang F."/>
        </authorList>
    </citation>
    <scope>NUCLEOTIDE SEQUENCE [LARGE SCALE GENOMIC DNA]</scope>
    <source>
        <strain evidence="3">JINMINGXINNONG_FW02</strain>
        <tissue evidence="3">Leaves</tissue>
    </source>
</reference>
<dbReference type="AlphaFoldDB" id="A0AAN9R1V2"/>
<name>A0AAN9R1V2_PHACN</name>
<evidence type="ECO:0000313" key="3">
    <source>
        <dbReference type="EMBL" id="KAK7356207.1"/>
    </source>
</evidence>
<feature type="compositionally biased region" description="Polar residues" evidence="1">
    <location>
        <begin position="1"/>
        <end position="11"/>
    </location>
</feature>
<comment type="caution">
    <text evidence="3">The sequence shown here is derived from an EMBL/GenBank/DDBJ whole genome shotgun (WGS) entry which is preliminary data.</text>
</comment>
<evidence type="ECO:0000256" key="2">
    <source>
        <dbReference type="SAM" id="Phobius"/>
    </source>
</evidence>
<gene>
    <name evidence="3" type="ORF">VNO80_15474</name>
</gene>
<dbReference type="EMBL" id="JAYMYR010000006">
    <property type="protein sequence ID" value="KAK7356207.1"/>
    <property type="molecule type" value="Genomic_DNA"/>
</dbReference>
<keyword evidence="2" id="KW-1133">Transmembrane helix</keyword>
<organism evidence="3 4">
    <name type="scientific">Phaseolus coccineus</name>
    <name type="common">Scarlet runner bean</name>
    <name type="synonym">Phaseolus multiflorus</name>
    <dbReference type="NCBI Taxonomy" id="3886"/>
    <lineage>
        <taxon>Eukaryota</taxon>
        <taxon>Viridiplantae</taxon>
        <taxon>Streptophyta</taxon>
        <taxon>Embryophyta</taxon>
        <taxon>Tracheophyta</taxon>
        <taxon>Spermatophyta</taxon>
        <taxon>Magnoliopsida</taxon>
        <taxon>eudicotyledons</taxon>
        <taxon>Gunneridae</taxon>
        <taxon>Pentapetalae</taxon>
        <taxon>rosids</taxon>
        <taxon>fabids</taxon>
        <taxon>Fabales</taxon>
        <taxon>Fabaceae</taxon>
        <taxon>Papilionoideae</taxon>
        <taxon>50 kb inversion clade</taxon>
        <taxon>NPAAA clade</taxon>
        <taxon>indigoferoid/millettioid clade</taxon>
        <taxon>Phaseoleae</taxon>
        <taxon>Phaseolus</taxon>
    </lineage>
</organism>
<keyword evidence="4" id="KW-1185">Reference proteome</keyword>